<feature type="region of interest" description="Disordered" evidence="1">
    <location>
        <begin position="94"/>
        <end position="118"/>
    </location>
</feature>
<dbReference type="KEGG" id="cit:102628410"/>
<keyword evidence="2" id="KW-0472">Membrane</keyword>
<feature type="compositionally biased region" description="Basic and acidic residues" evidence="1">
    <location>
        <begin position="1"/>
        <end position="10"/>
    </location>
</feature>
<feature type="transmembrane region" description="Helical" evidence="2">
    <location>
        <begin position="157"/>
        <end position="179"/>
    </location>
</feature>
<evidence type="ECO:0000313" key="3">
    <source>
        <dbReference type="EMBL" id="KDO81645.1"/>
    </source>
</evidence>
<dbReference type="STRING" id="2711.A0A067GSJ5"/>
<protein>
    <recommendedName>
        <fullName evidence="5">Transmembrane protein</fullName>
    </recommendedName>
</protein>
<evidence type="ECO:0000313" key="4">
    <source>
        <dbReference type="Proteomes" id="UP000027120"/>
    </source>
</evidence>
<dbReference type="PANTHER" id="PTHR34188:SF20">
    <property type="entry name" value="PROTEIN, PUTATIVE-RELATED"/>
    <property type="match status" value="1"/>
</dbReference>
<dbReference type="SMR" id="A0A067GSJ5"/>
<dbReference type="eggNOG" id="ENOG502S30Q">
    <property type="taxonomic scope" value="Eukaryota"/>
</dbReference>
<dbReference type="EMBL" id="KK784876">
    <property type="protein sequence ID" value="KDO81645.1"/>
    <property type="molecule type" value="Genomic_DNA"/>
</dbReference>
<dbReference type="AlphaFoldDB" id="A0A067GSJ5"/>
<organism evidence="3 4">
    <name type="scientific">Citrus sinensis</name>
    <name type="common">Sweet orange</name>
    <name type="synonym">Citrus aurantium var. sinensis</name>
    <dbReference type="NCBI Taxonomy" id="2711"/>
    <lineage>
        <taxon>Eukaryota</taxon>
        <taxon>Viridiplantae</taxon>
        <taxon>Streptophyta</taxon>
        <taxon>Embryophyta</taxon>
        <taxon>Tracheophyta</taxon>
        <taxon>Spermatophyta</taxon>
        <taxon>Magnoliopsida</taxon>
        <taxon>eudicotyledons</taxon>
        <taxon>Gunneridae</taxon>
        <taxon>Pentapetalae</taxon>
        <taxon>rosids</taxon>
        <taxon>malvids</taxon>
        <taxon>Sapindales</taxon>
        <taxon>Rutaceae</taxon>
        <taxon>Aurantioideae</taxon>
        <taxon>Citrus</taxon>
    </lineage>
</organism>
<dbReference type="PANTHER" id="PTHR34188">
    <property type="entry name" value="OS01G0299500 PROTEIN"/>
    <property type="match status" value="1"/>
</dbReference>
<accession>A0A067GSJ5</accession>
<dbReference type="Proteomes" id="UP000027120">
    <property type="component" value="Unassembled WGS sequence"/>
</dbReference>
<keyword evidence="4" id="KW-1185">Reference proteome</keyword>
<keyword evidence="2" id="KW-1133">Transmembrane helix</keyword>
<evidence type="ECO:0000256" key="1">
    <source>
        <dbReference type="SAM" id="MobiDB-lite"/>
    </source>
</evidence>
<feature type="region of interest" description="Disordered" evidence="1">
    <location>
        <begin position="1"/>
        <end position="35"/>
    </location>
</feature>
<name>A0A067GSJ5_CITSI</name>
<dbReference type="PaxDb" id="2711-XP_006472223.1"/>
<evidence type="ECO:0008006" key="5">
    <source>
        <dbReference type="Google" id="ProtNLM"/>
    </source>
</evidence>
<reference evidence="3 4" key="1">
    <citation type="submission" date="2014-04" db="EMBL/GenBank/DDBJ databases">
        <authorList>
            <consortium name="International Citrus Genome Consortium"/>
            <person name="Gmitter F."/>
            <person name="Chen C."/>
            <person name="Farmerie W."/>
            <person name="Harkins T."/>
            <person name="Desany B."/>
            <person name="Mohiuddin M."/>
            <person name="Kodira C."/>
            <person name="Borodovsky M."/>
            <person name="Lomsadze A."/>
            <person name="Burns P."/>
            <person name="Jenkins J."/>
            <person name="Prochnik S."/>
            <person name="Shu S."/>
            <person name="Chapman J."/>
            <person name="Pitluck S."/>
            <person name="Schmutz J."/>
            <person name="Rokhsar D."/>
        </authorList>
    </citation>
    <scope>NUCLEOTIDE SEQUENCE</scope>
</reference>
<keyword evidence="2" id="KW-0812">Transmembrane</keyword>
<evidence type="ECO:0000256" key="2">
    <source>
        <dbReference type="SAM" id="Phobius"/>
    </source>
</evidence>
<feature type="compositionally biased region" description="Basic and acidic residues" evidence="1">
    <location>
        <begin position="18"/>
        <end position="27"/>
    </location>
</feature>
<sequence>MGHMDSRESNSDADLEYGEIRRRDDQNKGQSCIGQHSNKMVDWEWNMVRGSNGLVKDDNLLTACKNVLNSGENVEIYVDELGEEAASLVKKKMVAEKGKSSSKKPPKPPRPPGTPSFDEADIKLCREISELARLKYARIRQMKELKKKRVDKVSSPVVSFFAMIITILFCYMIIFQGILGSRI</sequence>
<proteinExistence type="predicted"/>
<gene>
    <name evidence="3" type="ORF">CISIN_1g047912mg</name>
</gene>